<feature type="region of interest" description="Disordered" evidence="1">
    <location>
        <begin position="1413"/>
        <end position="1445"/>
    </location>
</feature>
<dbReference type="InterPro" id="IPR036179">
    <property type="entry name" value="Ig-like_dom_sf"/>
</dbReference>
<organism evidence="4 5">
    <name type="scientific">Calicophoron daubneyi</name>
    <name type="common">Rumen fluke</name>
    <name type="synonym">Paramphistomum daubneyi</name>
    <dbReference type="NCBI Taxonomy" id="300641"/>
    <lineage>
        <taxon>Eukaryota</taxon>
        <taxon>Metazoa</taxon>
        <taxon>Spiralia</taxon>
        <taxon>Lophotrochozoa</taxon>
        <taxon>Platyhelminthes</taxon>
        <taxon>Trematoda</taxon>
        <taxon>Digenea</taxon>
        <taxon>Plagiorchiida</taxon>
        <taxon>Pronocephalata</taxon>
        <taxon>Paramphistomoidea</taxon>
        <taxon>Paramphistomidae</taxon>
        <taxon>Calicophoron</taxon>
    </lineage>
</organism>
<comment type="caution">
    <text evidence="4">The sequence shown here is derived from an EMBL/GenBank/DDBJ whole genome shotgun (WGS) entry which is preliminary data.</text>
</comment>
<dbReference type="GO" id="GO:0019903">
    <property type="term" value="F:protein phosphatase binding"/>
    <property type="evidence" value="ECO:0007669"/>
    <property type="project" value="TreeGrafter"/>
</dbReference>
<feature type="domain" description="Ig-like" evidence="3">
    <location>
        <begin position="366"/>
        <end position="473"/>
    </location>
</feature>
<feature type="compositionally biased region" description="Basic and acidic residues" evidence="1">
    <location>
        <begin position="1227"/>
        <end position="1239"/>
    </location>
</feature>
<gene>
    <name evidence="4" type="ORF">CDAUBV1_LOCUS10005</name>
</gene>
<keyword evidence="2" id="KW-0472">Membrane</keyword>
<feature type="compositionally biased region" description="Polar residues" evidence="1">
    <location>
        <begin position="1845"/>
        <end position="1867"/>
    </location>
</feature>
<dbReference type="InterPro" id="IPR013783">
    <property type="entry name" value="Ig-like_fold"/>
</dbReference>
<feature type="compositionally biased region" description="Basic and acidic residues" evidence="1">
    <location>
        <begin position="1714"/>
        <end position="1725"/>
    </location>
</feature>
<dbReference type="GO" id="GO:0009897">
    <property type="term" value="C:external side of plasma membrane"/>
    <property type="evidence" value="ECO:0007669"/>
    <property type="project" value="TreeGrafter"/>
</dbReference>
<dbReference type="SUPFAM" id="SSF48726">
    <property type="entry name" value="Immunoglobulin"/>
    <property type="match status" value="2"/>
</dbReference>
<feature type="compositionally biased region" description="Low complexity" evidence="1">
    <location>
        <begin position="1136"/>
        <end position="1154"/>
    </location>
</feature>
<dbReference type="GO" id="GO:0055037">
    <property type="term" value="C:recycling endosome"/>
    <property type="evidence" value="ECO:0007669"/>
    <property type="project" value="TreeGrafter"/>
</dbReference>
<dbReference type="GO" id="GO:0005769">
    <property type="term" value="C:early endosome"/>
    <property type="evidence" value="ECO:0007669"/>
    <property type="project" value="TreeGrafter"/>
</dbReference>
<dbReference type="GO" id="GO:0042609">
    <property type="term" value="F:CD4 receptor binding"/>
    <property type="evidence" value="ECO:0007669"/>
    <property type="project" value="TreeGrafter"/>
</dbReference>
<feature type="compositionally biased region" description="Polar residues" evidence="1">
    <location>
        <begin position="1157"/>
        <end position="1167"/>
    </location>
</feature>
<dbReference type="Gene3D" id="2.60.40.10">
    <property type="entry name" value="Immunoglobulins"/>
    <property type="match status" value="3"/>
</dbReference>
<dbReference type="InterPro" id="IPR003599">
    <property type="entry name" value="Ig_sub"/>
</dbReference>
<feature type="region of interest" description="Disordered" evidence="1">
    <location>
        <begin position="1053"/>
        <end position="1091"/>
    </location>
</feature>
<sequence length="1867" mass="204613">MATAYKAQLARVLALKSIKREVESKSDKHLSPLEPYKTADRKNHPPGRYPPLPSVGFLNAAEMSTSRMMSGELERSLMPTRPKVTCFRLAKRNHSSGYEGKLFLLCPPLEDGPVRCSQVGDFSYLPDRNRTNNSDTGTGPNTLWLCKSRGMVTESAEPNENETPVDQIMGRTNSTPLELVCVVASIHRLKRLKGYLRDNYWYANSSRSRSDDSQRPGSKRFVNVPLKMDLQLLECSISRLRSKRNSGIRSLSAVQIDVQPSSSEVVHAGSRVRVRCSIRSVAGPAHFALLRKLFGENQAYPVAETTSTSQVVKSGSANSEIYEKEYVISLQKQDCHATFFCEVILPDLNSMPIRSDGKSFNVTFPPDSVHVVARPATAVSESAAKVFTCELGEYGSNPPSELIWTQLDSAGAQLPMDDVSISPTEQVLGRVGSTIARSNLTVNARRALNGRRFECTVVYQQRETNLRSEEILEVIFSPNNVRLNAQPMGGVQESNRLELTCATSSCHPPAVIRWFEVSPSVHPEESGSRWGRQESESGANELTDLAQMDTKPDPPSIRVQSLPPEPMVGQSALLSCQSSGGNPQTGYTYTWYVAHSSQLSESWALQSNQTSEQALIGLKTGKKRQPDMEFVGTSYLNKPLFTKMIRISEQKSMHLNITSIKLRHRGWYACEISSLGGESHTLFFLDVFYQPRVDQKTKFRVAARVGDEAELVLYVDANPQWAEATWYQISHVTSSQSLRSQGRGSDTFLTSPSDSYDSYDSSFGGYDYGIRRIRSPFQAPSGSSGISRQSRRRVGDGSSNRMHIVSERGTGAKGNLTFILKFNGVQEEDFGEYICHIRHKLGAMETHFQLVNNPGSDGIPVSSIKVLQRGAATVVLFNPPNKPSYTRMILRVCKRGTFRPFQPTSKSDITEKPPDEILADVQETHPRIYARPLRAYEATENEAGSHVTPKMSSKISSNQNMCEDYQVPKPQSGETELKLSDAVQLYNFRFLLYEGSKVVHQTPPILWQPEIASAGRTGFLSPMVLSVTGGCLLFVILMIAMTVLLVLHRRRKTEKNPKNRAAMESHINSTGPTSRKDATSDAGGLSQHRPGGLAYELRSDIGSVRSYQHSDVESSNVPLMRRMVSPALASCDYGLSSTGLPNSPSSSCSKVLPGDRYSSSMQQSKTASGKDLVTLSNRMLTEAYLAAVGAASAAAAAAAGSVTTGSTDLYSNSAQLPGHLRPSLTESDQKEMNEREMRSKSGAGLDSPSKSSTHRMKELRQRLRTRVKQRDGSQTLLSTQASKTNLISPTDDPSSRSSVQFGGRRASQCGSLSGTSFTSLNNPSQTSLEAAARAAAAAAVAAVMRNIGSGLFLHHAVSQTHLAGPRMWSRPSSRAASVAGPTGKFGLENGDGESMNYSSFGQRYVPHPYHPADEMTPTASHADVRSVGQPDLPHAGEQPPHLHPQSQMYLSPNAQQPGNRGFESLRRNKITTAACGYPVTIPENGSSEAVQSKIQRPSVEYANPNVPIYPQQPLGIHPLHPAYQAQVFPSQQIRYAVPQQQFGIIPPDIRFQYQHPYQLQQVYQMQWQQRHPQPLQQQQPQQQRLISPQQFRPISDGGATNRSQTSSKHSNESTSFSPPGIQDTGQEHVKPIPSTAYTSHPQVNNPQPKLTTAQEPSVPNSHTSLPENPAHCPRNGRGAGEGRDQDSNARRDQIGGIPLQTGLNRSNGDVDSLENYRDDNQDGKQNHSNPTLVTPTPVRRTDNTEGASKWSTEASLSPQCKTGNRTHSQPATLRSVSSNSSLRKSPMGASFHVIGNGNHSVNDDHFGSGMNGKDVYGDSRPNSSTHGKYKHQPRLGIHSYERSAFTASSGENAQSGGKATAVQPQAV</sequence>
<feature type="transmembrane region" description="Helical" evidence="2">
    <location>
        <begin position="1183"/>
        <end position="1202"/>
    </location>
</feature>
<feature type="domain" description="Ig-like" evidence="3">
    <location>
        <begin position="555"/>
        <end position="683"/>
    </location>
</feature>
<proteinExistence type="predicted"/>
<feature type="region of interest" description="Disordered" evidence="1">
    <location>
        <begin position="544"/>
        <end position="564"/>
    </location>
</feature>
<feature type="region of interest" description="Disordered" evidence="1">
    <location>
        <begin position="1136"/>
        <end position="1169"/>
    </location>
</feature>
<feature type="region of interest" description="Disordered" evidence="1">
    <location>
        <begin position="1365"/>
        <end position="1390"/>
    </location>
</feature>
<reference evidence="4" key="1">
    <citation type="submission" date="2024-06" db="EMBL/GenBank/DDBJ databases">
        <authorList>
            <person name="Liu X."/>
            <person name="Lenzi L."/>
            <person name="Haldenby T S."/>
            <person name="Uol C."/>
        </authorList>
    </citation>
    <scope>NUCLEOTIDE SEQUENCE</scope>
</reference>
<accession>A0AAV2TLM1</accession>
<feature type="transmembrane region" description="Helical" evidence="2">
    <location>
        <begin position="1023"/>
        <end position="1047"/>
    </location>
</feature>
<dbReference type="InterPro" id="IPR007110">
    <property type="entry name" value="Ig-like_dom"/>
</dbReference>
<keyword evidence="2" id="KW-0812">Transmembrane</keyword>
<dbReference type="PROSITE" id="PS50835">
    <property type="entry name" value="IG_LIKE"/>
    <property type="match status" value="2"/>
</dbReference>
<evidence type="ECO:0000313" key="5">
    <source>
        <dbReference type="Proteomes" id="UP001497525"/>
    </source>
</evidence>
<dbReference type="PANTHER" id="PTHR46958">
    <property type="entry name" value="B-CELL RECEPTOR CD22"/>
    <property type="match status" value="1"/>
</dbReference>
<dbReference type="Proteomes" id="UP001497525">
    <property type="component" value="Unassembled WGS sequence"/>
</dbReference>
<dbReference type="PANTHER" id="PTHR46958:SF1">
    <property type="entry name" value="B-CELL RECEPTOR CD22"/>
    <property type="match status" value="1"/>
</dbReference>
<feature type="compositionally biased region" description="Basic and acidic residues" evidence="1">
    <location>
        <begin position="1680"/>
        <end position="1693"/>
    </location>
</feature>
<feature type="region of interest" description="Disordered" evidence="1">
    <location>
        <begin position="1591"/>
        <end position="1867"/>
    </location>
</feature>
<feature type="compositionally biased region" description="Polar residues" evidence="1">
    <location>
        <begin position="1635"/>
        <end position="1666"/>
    </location>
</feature>
<feature type="region of interest" description="Disordered" evidence="1">
    <location>
        <begin position="776"/>
        <end position="799"/>
    </location>
</feature>
<dbReference type="GO" id="GO:0033691">
    <property type="term" value="F:sialic acid binding"/>
    <property type="evidence" value="ECO:0007669"/>
    <property type="project" value="TreeGrafter"/>
</dbReference>
<feature type="compositionally biased region" description="Basic and acidic residues" evidence="1">
    <location>
        <begin position="24"/>
        <end position="43"/>
    </location>
</feature>
<dbReference type="GO" id="GO:0070062">
    <property type="term" value="C:extracellular exosome"/>
    <property type="evidence" value="ECO:0007669"/>
    <property type="project" value="TreeGrafter"/>
</dbReference>
<feature type="region of interest" description="Disordered" evidence="1">
    <location>
        <begin position="1210"/>
        <end position="1307"/>
    </location>
</feature>
<name>A0AAV2TLM1_CALDB</name>
<evidence type="ECO:0000256" key="2">
    <source>
        <dbReference type="SAM" id="Phobius"/>
    </source>
</evidence>
<feature type="compositionally biased region" description="Polar residues" evidence="1">
    <location>
        <begin position="1744"/>
        <end position="1772"/>
    </location>
</feature>
<dbReference type="GO" id="GO:0050859">
    <property type="term" value="P:negative regulation of B cell receptor signaling pathway"/>
    <property type="evidence" value="ECO:0007669"/>
    <property type="project" value="TreeGrafter"/>
</dbReference>
<feature type="compositionally biased region" description="Polar residues" evidence="1">
    <location>
        <begin position="1598"/>
        <end position="1617"/>
    </location>
</feature>
<evidence type="ECO:0000259" key="3">
    <source>
        <dbReference type="PROSITE" id="PS50835"/>
    </source>
</evidence>
<dbReference type="SMART" id="SM00409">
    <property type="entry name" value="IG"/>
    <property type="match status" value="3"/>
</dbReference>
<keyword evidence="2" id="KW-1133">Transmembrane helix</keyword>
<dbReference type="EMBL" id="CAXLJL010000268">
    <property type="protein sequence ID" value="CAL5135898.1"/>
    <property type="molecule type" value="Genomic_DNA"/>
</dbReference>
<feature type="compositionally biased region" description="Low complexity" evidence="1">
    <location>
        <begin position="1773"/>
        <end position="1785"/>
    </location>
</feature>
<feature type="region of interest" description="Disordered" evidence="1">
    <location>
        <begin position="24"/>
        <end position="53"/>
    </location>
</feature>
<feature type="compositionally biased region" description="Polar residues" evidence="1">
    <location>
        <begin position="1272"/>
        <end position="1300"/>
    </location>
</feature>
<feature type="compositionally biased region" description="Basic and acidic residues" evidence="1">
    <location>
        <begin position="1054"/>
        <end position="1063"/>
    </location>
</feature>
<evidence type="ECO:0000256" key="1">
    <source>
        <dbReference type="SAM" id="MobiDB-lite"/>
    </source>
</evidence>
<evidence type="ECO:0000313" key="4">
    <source>
        <dbReference type="EMBL" id="CAL5135898.1"/>
    </source>
</evidence>
<protein>
    <recommendedName>
        <fullName evidence="3">Ig-like domain-containing protein</fullName>
    </recommendedName>
</protein>